<protein>
    <submittedName>
        <fullName evidence="2">Uncharacterized protein</fullName>
    </submittedName>
</protein>
<proteinExistence type="predicted"/>
<evidence type="ECO:0000256" key="1">
    <source>
        <dbReference type="SAM" id="MobiDB-lite"/>
    </source>
</evidence>
<comment type="caution">
    <text evidence="2">The sequence shown here is derived from an EMBL/GenBank/DDBJ whole genome shotgun (WGS) entry which is preliminary data.</text>
</comment>
<dbReference type="AlphaFoldDB" id="A0A5B7HA31"/>
<feature type="region of interest" description="Disordered" evidence="1">
    <location>
        <begin position="43"/>
        <end position="67"/>
    </location>
</feature>
<gene>
    <name evidence="2" type="ORF">E2C01_063295</name>
</gene>
<name>A0A5B7HA31_PORTR</name>
<evidence type="ECO:0000313" key="2">
    <source>
        <dbReference type="EMBL" id="MPC69080.1"/>
    </source>
</evidence>
<accession>A0A5B7HA31</accession>
<feature type="compositionally biased region" description="Basic and acidic residues" evidence="1">
    <location>
        <begin position="43"/>
        <end position="55"/>
    </location>
</feature>
<dbReference type="Proteomes" id="UP000324222">
    <property type="component" value="Unassembled WGS sequence"/>
</dbReference>
<dbReference type="EMBL" id="VSRR010028858">
    <property type="protein sequence ID" value="MPC69080.1"/>
    <property type="molecule type" value="Genomic_DNA"/>
</dbReference>
<keyword evidence="3" id="KW-1185">Reference proteome</keyword>
<reference evidence="2 3" key="1">
    <citation type="submission" date="2019-05" db="EMBL/GenBank/DDBJ databases">
        <title>Another draft genome of Portunus trituberculatus and its Hox gene families provides insights of decapod evolution.</title>
        <authorList>
            <person name="Jeong J.-H."/>
            <person name="Song I."/>
            <person name="Kim S."/>
            <person name="Choi T."/>
            <person name="Kim D."/>
            <person name="Ryu S."/>
            <person name="Kim W."/>
        </authorList>
    </citation>
    <scope>NUCLEOTIDE SEQUENCE [LARGE SCALE GENOMIC DNA]</scope>
    <source>
        <tissue evidence="2">Muscle</tissue>
    </source>
</reference>
<evidence type="ECO:0000313" key="3">
    <source>
        <dbReference type="Proteomes" id="UP000324222"/>
    </source>
</evidence>
<organism evidence="2 3">
    <name type="scientific">Portunus trituberculatus</name>
    <name type="common">Swimming crab</name>
    <name type="synonym">Neptunus trituberculatus</name>
    <dbReference type="NCBI Taxonomy" id="210409"/>
    <lineage>
        <taxon>Eukaryota</taxon>
        <taxon>Metazoa</taxon>
        <taxon>Ecdysozoa</taxon>
        <taxon>Arthropoda</taxon>
        <taxon>Crustacea</taxon>
        <taxon>Multicrustacea</taxon>
        <taxon>Malacostraca</taxon>
        <taxon>Eumalacostraca</taxon>
        <taxon>Eucarida</taxon>
        <taxon>Decapoda</taxon>
        <taxon>Pleocyemata</taxon>
        <taxon>Brachyura</taxon>
        <taxon>Eubrachyura</taxon>
        <taxon>Portunoidea</taxon>
        <taxon>Portunidae</taxon>
        <taxon>Portuninae</taxon>
        <taxon>Portunus</taxon>
    </lineage>
</organism>
<sequence length="99" mass="11153">MKAARLVLEKPKLSWRREEATQTFCVNFRTVLRDPRHMWKRLGSEARIPDSESERGSGGARRGSSSCRGEAGVALYMQMTIISRSFMSGALSISDEQLM</sequence>